<evidence type="ECO:0000256" key="4">
    <source>
        <dbReference type="ARBA" id="ARBA00022491"/>
    </source>
</evidence>
<evidence type="ECO:0000313" key="15">
    <source>
        <dbReference type="Proteomes" id="UP000323257"/>
    </source>
</evidence>
<keyword evidence="5 12" id="KW-0479">Metal-binding</keyword>
<dbReference type="FunFam" id="1.10.10.10:FF:000007">
    <property type="entry name" value="Ferric uptake regulation protein"/>
    <property type="match status" value="1"/>
</dbReference>
<proteinExistence type="inferred from homology"/>
<dbReference type="GO" id="GO:0000976">
    <property type="term" value="F:transcription cis-regulatory region binding"/>
    <property type="evidence" value="ECO:0007669"/>
    <property type="project" value="TreeGrafter"/>
</dbReference>
<dbReference type="Pfam" id="PF01475">
    <property type="entry name" value="FUR"/>
    <property type="match status" value="1"/>
</dbReference>
<dbReference type="CDD" id="cd07153">
    <property type="entry name" value="Fur_like"/>
    <property type="match status" value="1"/>
</dbReference>
<evidence type="ECO:0000256" key="7">
    <source>
        <dbReference type="ARBA" id="ARBA00023015"/>
    </source>
</evidence>
<dbReference type="SUPFAM" id="SSF46785">
    <property type="entry name" value="Winged helix' DNA-binding domain"/>
    <property type="match status" value="1"/>
</dbReference>
<feature type="binding site" evidence="12">
    <location>
        <position position="149"/>
    </location>
    <ligand>
        <name>Zn(2+)</name>
        <dbReference type="ChEBI" id="CHEBI:29105"/>
    </ligand>
</feature>
<evidence type="ECO:0000256" key="13">
    <source>
        <dbReference type="PIRSR" id="PIRSR602481-2"/>
    </source>
</evidence>
<dbReference type="Gene3D" id="1.10.10.10">
    <property type="entry name" value="Winged helix-like DNA-binding domain superfamily/Winged helix DNA-binding domain"/>
    <property type="match status" value="1"/>
</dbReference>
<keyword evidence="8" id="KW-0238">DNA-binding</keyword>
<evidence type="ECO:0000256" key="1">
    <source>
        <dbReference type="ARBA" id="ARBA00004496"/>
    </source>
</evidence>
<evidence type="ECO:0000256" key="2">
    <source>
        <dbReference type="ARBA" id="ARBA00007957"/>
    </source>
</evidence>
<feature type="binding site" evidence="12">
    <location>
        <position position="106"/>
    </location>
    <ligand>
        <name>Zn(2+)</name>
        <dbReference type="ChEBI" id="CHEBI:29105"/>
    </ligand>
</feature>
<comment type="similarity">
    <text evidence="2">Belongs to the Fur family.</text>
</comment>
<comment type="caution">
    <text evidence="14">The sequence shown here is derived from an EMBL/GenBank/DDBJ whole genome shotgun (WGS) entry which is preliminary data.</text>
</comment>
<dbReference type="Proteomes" id="UP000323257">
    <property type="component" value="Unassembled WGS sequence"/>
</dbReference>
<dbReference type="InterPro" id="IPR036390">
    <property type="entry name" value="WH_DNA-bd_sf"/>
</dbReference>
<gene>
    <name evidence="14" type="ORF">BCM02_1185</name>
</gene>
<keyword evidence="3" id="KW-0963">Cytoplasm</keyword>
<evidence type="ECO:0000256" key="10">
    <source>
        <dbReference type="ARBA" id="ARBA00023211"/>
    </source>
</evidence>
<keyword evidence="7" id="KW-0805">Transcription regulation</keyword>
<dbReference type="GO" id="GO:0008270">
    <property type="term" value="F:zinc ion binding"/>
    <property type="evidence" value="ECO:0007669"/>
    <property type="project" value="TreeGrafter"/>
</dbReference>
<dbReference type="PANTHER" id="PTHR33202">
    <property type="entry name" value="ZINC UPTAKE REGULATION PROTEIN"/>
    <property type="match status" value="1"/>
</dbReference>
<dbReference type="InterPro" id="IPR002481">
    <property type="entry name" value="FUR"/>
</dbReference>
<comment type="subcellular location">
    <subcellularLocation>
        <location evidence="1">Cytoplasm</location>
    </subcellularLocation>
</comment>
<feature type="binding site" evidence="12">
    <location>
        <position position="146"/>
    </location>
    <ligand>
        <name>Zn(2+)</name>
        <dbReference type="ChEBI" id="CHEBI:29105"/>
    </ligand>
</feature>
<dbReference type="GO" id="GO:0045892">
    <property type="term" value="P:negative regulation of DNA-templated transcription"/>
    <property type="evidence" value="ECO:0007669"/>
    <property type="project" value="TreeGrafter"/>
</dbReference>
<feature type="binding site" evidence="12">
    <location>
        <position position="109"/>
    </location>
    <ligand>
        <name>Zn(2+)</name>
        <dbReference type="ChEBI" id="CHEBI:29105"/>
    </ligand>
</feature>
<evidence type="ECO:0000256" key="8">
    <source>
        <dbReference type="ARBA" id="ARBA00023125"/>
    </source>
</evidence>
<comment type="cofactor">
    <cofactor evidence="12">
        <name>Zn(2+)</name>
        <dbReference type="ChEBI" id="CHEBI:29105"/>
    </cofactor>
    <text evidence="12">Binds 1 zinc ion per subunit.</text>
</comment>
<keyword evidence="10" id="KW-0464">Manganese</keyword>
<dbReference type="InterPro" id="IPR043135">
    <property type="entry name" value="Fur_C"/>
</dbReference>
<reference evidence="14 15" key="1">
    <citation type="submission" date="2019-07" db="EMBL/GenBank/DDBJ databases">
        <title>Genomic Encyclopedia of Type Strains, Phase III (KMG-III): the genomes of soil and plant-associated and newly described type strains.</title>
        <authorList>
            <person name="Whitman W."/>
        </authorList>
    </citation>
    <scope>NUCLEOTIDE SEQUENCE [LARGE SCALE GENOMIC DNA]</scope>
    <source>
        <strain evidence="14 15">BL24</strain>
    </source>
</reference>
<keyword evidence="13" id="KW-0408">Iron</keyword>
<dbReference type="GO" id="GO:0003700">
    <property type="term" value="F:DNA-binding transcription factor activity"/>
    <property type="evidence" value="ECO:0007669"/>
    <property type="project" value="InterPro"/>
</dbReference>
<dbReference type="Gene3D" id="3.30.1490.190">
    <property type="match status" value="1"/>
</dbReference>
<dbReference type="InterPro" id="IPR036388">
    <property type="entry name" value="WH-like_DNA-bd_sf"/>
</dbReference>
<evidence type="ECO:0000256" key="12">
    <source>
        <dbReference type="PIRSR" id="PIRSR602481-1"/>
    </source>
</evidence>
<feature type="binding site" evidence="13">
    <location>
        <position position="138"/>
    </location>
    <ligand>
        <name>Fe cation</name>
        <dbReference type="ChEBI" id="CHEBI:24875"/>
    </ligand>
</feature>
<dbReference type="GO" id="GO:0005737">
    <property type="term" value="C:cytoplasm"/>
    <property type="evidence" value="ECO:0007669"/>
    <property type="project" value="UniProtKB-SubCell"/>
</dbReference>
<sequence length="154" mass="17038">MVLSKQKGVKGMGATVEQALEQLKSTGVRMTPQRHAILSFLMDSMIHPTADEIYKALSPAFPSMSVATIYNNLRLFVEAGLVRELTYGDDSSRFDADLSDHYHAICRQCGTIVDFDYPSLTDVEKTASKETGFKVEGHRMEIYGLCGDCAKPHS</sequence>
<organism evidence="14 15">
    <name type="scientific">Paenibacillus methanolicus</name>
    <dbReference type="NCBI Taxonomy" id="582686"/>
    <lineage>
        <taxon>Bacteria</taxon>
        <taxon>Bacillati</taxon>
        <taxon>Bacillota</taxon>
        <taxon>Bacilli</taxon>
        <taxon>Bacillales</taxon>
        <taxon>Paenibacillaceae</taxon>
        <taxon>Paenibacillus</taxon>
    </lineage>
</organism>
<accession>A0A5S5BNA2</accession>
<keyword evidence="9" id="KW-0804">Transcription</keyword>
<name>A0A5S5BNA2_9BACL</name>
<protein>
    <submittedName>
        <fullName evidence="14">Fur family peroxide stress response transcriptional regulator</fullName>
    </submittedName>
</protein>
<evidence type="ECO:0000256" key="5">
    <source>
        <dbReference type="ARBA" id="ARBA00022723"/>
    </source>
</evidence>
<evidence type="ECO:0000256" key="11">
    <source>
        <dbReference type="ARBA" id="ARBA00058667"/>
    </source>
</evidence>
<dbReference type="FunFam" id="3.30.1490.190:FF:000003">
    <property type="entry name" value="Fur family transcriptional regulator"/>
    <property type="match status" value="1"/>
</dbReference>
<keyword evidence="4" id="KW-0678">Repressor</keyword>
<dbReference type="AlphaFoldDB" id="A0A5S5BNA2"/>
<evidence type="ECO:0000256" key="3">
    <source>
        <dbReference type="ARBA" id="ARBA00022490"/>
    </source>
</evidence>
<evidence type="ECO:0000256" key="9">
    <source>
        <dbReference type="ARBA" id="ARBA00023163"/>
    </source>
</evidence>
<comment type="function">
    <text evidence="11">Manganese-dependent repressor that controls a regulon of oxidative stress resistance and iron-storage proteins. May act as a hydrogen peroxide and organic hydroperoxide sensor.</text>
</comment>
<keyword evidence="6 12" id="KW-0862">Zinc</keyword>
<dbReference type="PANTHER" id="PTHR33202:SF8">
    <property type="entry name" value="PEROXIDE-RESPONSIVE REPRESSOR PERR"/>
    <property type="match status" value="1"/>
</dbReference>
<evidence type="ECO:0000256" key="6">
    <source>
        <dbReference type="ARBA" id="ARBA00022833"/>
    </source>
</evidence>
<comment type="cofactor">
    <cofactor evidence="13">
        <name>Mn(2+)</name>
        <dbReference type="ChEBI" id="CHEBI:29035"/>
    </cofactor>
    <cofactor evidence="13">
        <name>Fe(2+)</name>
        <dbReference type="ChEBI" id="CHEBI:29033"/>
    </cofactor>
    <text evidence="13">Binds 1 Mn(2+) or Fe(2+) ion per subunit.</text>
</comment>
<keyword evidence="15" id="KW-1185">Reference proteome</keyword>
<dbReference type="EMBL" id="VNHS01000018">
    <property type="protein sequence ID" value="TYP68609.1"/>
    <property type="molecule type" value="Genomic_DNA"/>
</dbReference>
<evidence type="ECO:0000313" key="14">
    <source>
        <dbReference type="EMBL" id="TYP68609.1"/>
    </source>
</evidence>
<dbReference type="GO" id="GO:1900376">
    <property type="term" value="P:regulation of secondary metabolite biosynthetic process"/>
    <property type="evidence" value="ECO:0007669"/>
    <property type="project" value="TreeGrafter"/>
</dbReference>